<keyword evidence="1" id="KW-0496">Mitochondrion</keyword>
<geneLocation type="mitochondrion" evidence="1"/>
<reference evidence="1" key="1">
    <citation type="submission" date="2017-03" db="EMBL/GenBank/DDBJ databases">
        <title>The mitochondrial genome of the carnivorous plant Utricularia reniformis (Lentibulariaceae): structure, comparative analysis and evolutionary landmarks.</title>
        <authorList>
            <person name="Silva S.R."/>
            <person name="Alvarenga D.O."/>
            <person name="Michael T.P."/>
            <person name="Miranda V.F.O."/>
            <person name="Varani A.M."/>
        </authorList>
    </citation>
    <scope>NUCLEOTIDE SEQUENCE</scope>
</reference>
<sequence length="95" mass="11163">MEGAHYSSLRYLKKLGWTQFRFSYAFILTFVERLQVSGTEYPGIDQRQDAFSLTQMAVVNGRSNEPTTLSLLKDWSCGIRLERFVQVQKPWILRR</sequence>
<organism evidence="1">
    <name type="scientific">Utricularia reniformis</name>
    <dbReference type="NCBI Taxonomy" id="192314"/>
    <lineage>
        <taxon>Eukaryota</taxon>
        <taxon>Viridiplantae</taxon>
        <taxon>Streptophyta</taxon>
        <taxon>Embryophyta</taxon>
        <taxon>Tracheophyta</taxon>
        <taxon>Spermatophyta</taxon>
        <taxon>Magnoliopsida</taxon>
        <taxon>eudicotyledons</taxon>
        <taxon>Gunneridae</taxon>
        <taxon>Pentapetalae</taxon>
        <taxon>asterids</taxon>
        <taxon>lamiids</taxon>
        <taxon>Lamiales</taxon>
        <taxon>Lentibulariaceae</taxon>
        <taxon>Utricularia</taxon>
    </lineage>
</organism>
<proteinExistence type="predicted"/>
<dbReference type="EMBL" id="KY774314">
    <property type="protein sequence ID" value="ART32255.1"/>
    <property type="molecule type" value="Genomic_DNA"/>
</dbReference>
<gene>
    <name evidence="1" type="ORF">AEK19_MT2101</name>
</gene>
<accession>A0A1Y0B474</accession>
<evidence type="ECO:0000313" key="1">
    <source>
        <dbReference type="EMBL" id="ART32255.1"/>
    </source>
</evidence>
<name>A0A1Y0B474_9LAMI</name>
<protein>
    <submittedName>
        <fullName evidence="1">Uncharacterized protein</fullName>
    </submittedName>
</protein>
<dbReference type="AlphaFoldDB" id="A0A1Y0B474"/>